<feature type="region of interest" description="Disordered" evidence="4">
    <location>
        <begin position="1"/>
        <end position="23"/>
    </location>
</feature>
<dbReference type="PANTHER" id="PTHR30592">
    <property type="entry name" value="FORMATE DEHYDROGENASE"/>
    <property type="match status" value="1"/>
</dbReference>
<dbReference type="GO" id="GO:0005737">
    <property type="term" value="C:cytoplasm"/>
    <property type="evidence" value="ECO:0007669"/>
    <property type="project" value="UniProtKB-SubCell"/>
</dbReference>
<feature type="active site" description="Cysteine persulfide intermediate" evidence="3">
    <location>
        <position position="127"/>
    </location>
</feature>
<keyword evidence="6" id="KW-1185">Reference proteome</keyword>
<comment type="subcellular location">
    <subcellularLocation>
        <location evidence="3">Cytoplasm</location>
    </subcellularLocation>
</comment>
<gene>
    <name evidence="3" type="primary">fdhD</name>
    <name evidence="5" type="ORF">CNR27_12230</name>
</gene>
<organism evidence="5 6">
    <name type="scientific">Luteimonas chenhongjianii</name>
    <dbReference type="NCBI Taxonomy" id="2006110"/>
    <lineage>
        <taxon>Bacteria</taxon>
        <taxon>Pseudomonadati</taxon>
        <taxon>Pseudomonadota</taxon>
        <taxon>Gammaproteobacteria</taxon>
        <taxon>Lysobacterales</taxon>
        <taxon>Lysobacteraceae</taxon>
        <taxon>Luteimonas</taxon>
    </lineage>
</organism>
<comment type="function">
    <text evidence="3">Required for formate dehydrogenase (FDH) activity. Acts as a sulfur carrier protein that transfers sulfur from IscS to the molybdenum cofactor prior to its insertion into FDH.</text>
</comment>
<sequence length="300" mass="31749">MNDSHDNPQRASAPQACDAPAGAVRRPVERWREGAVRHVDDHVAEEVPVAFVYNDVPFAVMMATPADLEDFARGFALSEGIVASPGDVAIERIEQFIEGTEIRLRIPEARAEALALRRRSMSGRSGCGVCGSELLEAALRYPAPVTTDVRVAPEALSRALRALRDAQSIAALTGATHAAGWASLDGTLRLAREDVGRHNALDKLIGALHAEGFDPAAGFLVVTSRASYEMAMKAASVGIALMAAISAPTALAISLADRAHLTLIGFARDDGHAVYTHAQRLLPPSADAPTAMRPGRTQAP</sequence>
<evidence type="ECO:0000313" key="6">
    <source>
        <dbReference type="Proteomes" id="UP000218968"/>
    </source>
</evidence>
<evidence type="ECO:0000256" key="3">
    <source>
        <dbReference type="HAMAP-Rule" id="MF_00187"/>
    </source>
</evidence>
<dbReference type="Pfam" id="PF02634">
    <property type="entry name" value="FdhD-NarQ"/>
    <property type="match status" value="1"/>
</dbReference>
<evidence type="ECO:0000256" key="4">
    <source>
        <dbReference type="SAM" id="MobiDB-lite"/>
    </source>
</evidence>
<dbReference type="EMBL" id="CP023406">
    <property type="protein sequence ID" value="ATD68105.1"/>
    <property type="molecule type" value="Genomic_DNA"/>
</dbReference>
<dbReference type="Proteomes" id="UP000218968">
    <property type="component" value="Chromosome"/>
</dbReference>
<dbReference type="PANTHER" id="PTHR30592:SF1">
    <property type="entry name" value="SULFUR CARRIER PROTEIN FDHD"/>
    <property type="match status" value="1"/>
</dbReference>
<dbReference type="AlphaFoldDB" id="A0A290XG29"/>
<dbReference type="OrthoDB" id="3197277at2"/>
<dbReference type="GO" id="GO:0006777">
    <property type="term" value="P:Mo-molybdopterin cofactor biosynthetic process"/>
    <property type="evidence" value="ECO:0007669"/>
    <property type="project" value="UniProtKB-UniRule"/>
</dbReference>
<dbReference type="RefSeq" id="WP_096299161.1">
    <property type="nucleotide sequence ID" value="NZ_CP023406.1"/>
</dbReference>
<evidence type="ECO:0000256" key="1">
    <source>
        <dbReference type="ARBA" id="ARBA00022490"/>
    </source>
</evidence>
<keyword evidence="1 3" id="KW-0963">Cytoplasm</keyword>
<dbReference type="GO" id="GO:0016783">
    <property type="term" value="F:sulfurtransferase activity"/>
    <property type="evidence" value="ECO:0007669"/>
    <property type="project" value="InterPro"/>
</dbReference>
<dbReference type="NCBIfam" id="TIGR00129">
    <property type="entry name" value="fdhD_narQ"/>
    <property type="match status" value="1"/>
</dbReference>
<comment type="similarity">
    <text evidence="3">Belongs to the FdhD family.</text>
</comment>
<dbReference type="InterPro" id="IPR003786">
    <property type="entry name" value="FdhD"/>
</dbReference>
<keyword evidence="2 3" id="KW-0501">Molybdenum cofactor biosynthesis</keyword>
<protein>
    <recommendedName>
        <fullName evidence="3">Sulfur carrier protein FdhD</fullName>
    </recommendedName>
</protein>
<keyword evidence="5" id="KW-0808">Transferase</keyword>
<comment type="caution">
    <text evidence="3">Lacks conserved residue(s) required for the propagation of feature annotation.</text>
</comment>
<dbReference type="SUPFAM" id="SSF53927">
    <property type="entry name" value="Cytidine deaminase-like"/>
    <property type="match status" value="1"/>
</dbReference>
<proteinExistence type="inferred from homology"/>
<dbReference type="PIRSF" id="PIRSF015626">
    <property type="entry name" value="FdhD"/>
    <property type="match status" value="1"/>
</dbReference>
<reference evidence="6" key="1">
    <citation type="submission" date="2017-09" db="EMBL/GenBank/DDBJ databases">
        <title>Luteimonas liuhanmingii sp.nov., isolated from the intestinal contents of Tibetan Plateau Pika in Yushu, Qinghai Province, China.</title>
        <authorList>
            <person name="Gui Z."/>
        </authorList>
    </citation>
    <scope>NUCLEOTIDE SEQUENCE [LARGE SCALE GENOMIC DNA]</scope>
    <source>
        <strain evidence="6">100111</strain>
    </source>
</reference>
<dbReference type="HAMAP" id="MF_00187">
    <property type="entry name" value="FdhD"/>
    <property type="match status" value="1"/>
</dbReference>
<dbReference type="KEGG" id="lum:CNR27_12230"/>
<accession>A0A290XG29</accession>
<dbReference type="GO" id="GO:0097163">
    <property type="term" value="F:sulfur carrier activity"/>
    <property type="evidence" value="ECO:0007669"/>
    <property type="project" value="UniProtKB-UniRule"/>
</dbReference>
<dbReference type="Gene3D" id="3.10.20.10">
    <property type="match status" value="1"/>
</dbReference>
<name>A0A290XG29_9GAMM</name>
<dbReference type="InterPro" id="IPR016193">
    <property type="entry name" value="Cytidine_deaminase-like"/>
</dbReference>
<evidence type="ECO:0000256" key="2">
    <source>
        <dbReference type="ARBA" id="ARBA00023150"/>
    </source>
</evidence>
<dbReference type="Gene3D" id="3.40.140.10">
    <property type="entry name" value="Cytidine Deaminase, domain 2"/>
    <property type="match status" value="1"/>
</dbReference>
<evidence type="ECO:0000313" key="5">
    <source>
        <dbReference type="EMBL" id="ATD68105.1"/>
    </source>
</evidence>